<evidence type="ECO:0000313" key="4">
    <source>
        <dbReference type="Proteomes" id="UP000054538"/>
    </source>
</evidence>
<evidence type="ECO:0000313" key="3">
    <source>
        <dbReference type="EMBL" id="KIK73171.1"/>
    </source>
</evidence>
<evidence type="ECO:0000256" key="1">
    <source>
        <dbReference type="SAM" id="SignalP"/>
    </source>
</evidence>
<dbReference type="AlphaFoldDB" id="A0A0D0CQT2"/>
<keyword evidence="4" id="KW-1185">Reference proteome</keyword>
<dbReference type="SUPFAM" id="SSF53098">
    <property type="entry name" value="Ribonuclease H-like"/>
    <property type="match status" value="1"/>
</dbReference>
<keyword evidence="1" id="KW-0732">Signal</keyword>
<accession>A0A0D0CQT2</accession>
<feature type="non-terminal residue" evidence="3">
    <location>
        <position position="1"/>
    </location>
</feature>
<dbReference type="Proteomes" id="UP000054538">
    <property type="component" value="Unassembled WGS sequence"/>
</dbReference>
<sequence length="77" mass="8281">HSRTFPVLSCIAWDILAISAVSVSVEQLFSSSEHTLSDSCLSLTAESASLMVISNEWLKLGYGDGIDYLQGVTVHHG</sequence>
<dbReference type="InParanoid" id="A0A0D0CQT2"/>
<dbReference type="GO" id="GO:0046983">
    <property type="term" value="F:protein dimerization activity"/>
    <property type="evidence" value="ECO:0007669"/>
    <property type="project" value="InterPro"/>
</dbReference>
<reference evidence="4" key="2">
    <citation type="submission" date="2015-01" db="EMBL/GenBank/DDBJ databases">
        <title>Evolutionary Origins and Diversification of the Mycorrhizal Mutualists.</title>
        <authorList>
            <consortium name="DOE Joint Genome Institute"/>
            <consortium name="Mycorrhizal Genomics Consortium"/>
            <person name="Kohler A."/>
            <person name="Kuo A."/>
            <person name="Nagy L.G."/>
            <person name="Floudas D."/>
            <person name="Copeland A."/>
            <person name="Barry K.W."/>
            <person name="Cichocki N."/>
            <person name="Veneault-Fourrey C."/>
            <person name="LaButti K."/>
            <person name="Lindquist E.A."/>
            <person name="Lipzen A."/>
            <person name="Lundell T."/>
            <person name="Morin E."/>
            <person name="Murat C."/>
            <person name="Riley R."/>
            <person name="Ohm R."/>
            <person name="Sun H."/>
            <person name="Tunlid A."/>
            <person name="Henrissat B."/>
            <person name="Grigoriev I.V."/>
            <person name="Hibbett D.S."/>
            <person name="Martin F."/>
        </authorList>
    </citation>
    <scope>NUCLEOTIDE SEQUENCE [LARGE SCALE GENOMIC DNA]</scope>
    <source>
        <strain evidence="4">Ve08.2h10</strain>
    </source>
</reference>
<dbReference type="HOGENOM" id="CLU_009123_17_1_1"/>
<gene>
    <name evidence="3" type="ORF">PAXRUDRAFT_179078</name>
</gene>
<dbReference type="OrthoDB" id="1900998at2759"/>
<feature type="domain" description="HAT C-terminal dimerisation" evidence="2">
    <location>
        <begin position="1"/>
        <end position="58"/>
    </location>
</feature>
<evidence type="ECO:0000259" key="2">
    <source>
        <dbReference type="Pfam" id="PF05699"/>
    </source>
</evidence>
<dbReference type="InterPro" id="IPR012337">
    <property type="entry name" value="RNaseH-like_sf"/>
</dbReference>
<organism evidence="3 4">
    <name type="scientific">Paxillus rubicundulus Ve08.2h10</name>
    <dbReference type="NCBI Taxonomy" id="930991"/>
    <lineage>
        <taxon>Eukaryota</taxon>
        <taxon>Fungi</taxon>
        <taxon>Dikarya</taxon>
        <taxon>Basidiomycota</taxon>
        <taxon>Agaricomycotina</taxon>
        <taxon>Agaricomycetes</taxon>
        <taxon>Agaricomycetidae</taxon>
        <taxon>Boletales</taxon>
        <taxon>Paxilineae</taxon>
        <taxon>Paxillaceae</taxon>
        <taxon>Paxillus</taxon>
    </lineage>
</organism>
<name>A0A0D0CQT2_9AGAM</name>
<dbReference type="Pfam" id="PF05699">
    <property type="entry name" value="Dimer_Tnp_hAT"/>
    <property type="match status" value="1"/>
</dbReference>
<protein>
    <recommendedName>
        <fullName evidence="2">HAT C-terminal dimerisation domain-containing protein</fullName>
    </recommendedName>
</protein>
<feature type="signal peptide" evidence="1">
    <location>
        <begin position="1"/>
        <end position="20"/>
    </location>
</feature>
<reference evidence="3 4" key="1">
    <citation type="submission" date="2014-04" db="EMBL/GenBank/DDBJ databases">
        <authorList>
            <consortium name="DOE Joint Genome Institute"/>
            <person name="Kuo A."/>
            <person name="Kohler A."/>
            <person name="Jargeat P."/>
            <person name="Nagy L.G."/>
            <person name="Floudas D."/>
            <person name="Copeland A."/>
            <person name="Barry K.W."/>
            <person name="Cichocki N."/>
            <person name="Veneault-Fourrey C."/>
            <person name="LaButti K."/>
            <person name="Lindquist E.A."/>
            <person name="Lipzen A."/>
            <person name="Lundell T."/>
            <person name="Morin E."/>
            <person name="Murat C."/>
            <person name="Sun H."/>
            <person name="Tunlid A."/>
            <person name="Henrissat B."/>
            <person name="Grigoriev I.V."/>
            <person name="Hibbett D.S."/>
            <person name="Martin F."/>
            <person name="Nordberg H.P."/>
            <person name="Cantor M.N."/>
            <person name="Hua S.X."/>
        </authorList>
    </citation>
    <scope>NUCLEOTIDE SEQUENCE [LARGE SCALE GENOMIC DNA]</scope>
    <source>
        <strain evidence="3 4">Ve08.2h10</strain>
    </source>
</reference>
<proteinExistence type="predicted"/>
<dbReference type="InterPro" id="IPR008906">
    <property type="entry name" value="HATC_C_dom"/>
</dbReference>
<feature type="chain" id="PRO_5002208127" description="HAT C-terminal dimerisation domain-containing protein" evidence="1">
    <location>
        <begin position="21"/>
        <end position="77"/>
    </location>
</feature>
<dbReference type="EMBL" id="KN830024">
    <property type="protein sequence ID" value="KIK73171.1"/>
    <property type="molecule type" value="Genomic_DNA"/>
</dbReference>